<proteinExistence type="predicted"/>
<gene>
    <name evidence="6" type="ORF">PPROV_000780700</name>
</gene>
<dbReference type="InterPro" id="IPR002054">
    <property type="entry name" value="DNA-dir_DNA_pol_X"/>
</dbReference>
<dbReference type="Gene3D" id="1.10.150.110">
    <property type="entry name" value="DNA polymerase beta, N-terminal domain-like"/>
    <property type="match status" value="1"/>
</dbReference>
<dbReference type="Gene3D" id="3.30.460.10">
    <property type="entry name" value="Beta Polymerase, domain 2"/>
    <property type="match status" value="1"/>
</dbReference>
<dbReference type="PANTHER" id="PTHR11276">
    <property type="entry name" value="DNA POLYMERASE TYPE-X FAMILY MEMBER"/>
    <property type="match status" value="1"/>
</dbReference>
<dbReference type="SUPFAM" id="SSF81301">
    <property type="entry name" value="Nucleotidyltransferase"/>
    <property type="match status" value="1"/>
</dbReference>
<organism evidence="6 7">
    <name type="scientific">Pycnococcus provasolii</name>
    <dbReference type="NCBI Taxonomy" id="41880"/>
    <lineage>
        <taxon>Eukaryota</taxon>
        <taxon>Viridiplantae</taxon>
        <taxon>Chlorophyta</taxon>
        <taxon>Pseudoscourfieldiophyceae</taxon>
        <taxon>Pseudoscourfieldiales</taxon>
        <taxon>Pycnococcaceae</taxon>
        <taxon>Pycnococcus</taxon>
    </lineage>
</organism>
<evidence type="ECO:0000256" key="1">
    <source>
        <dbReference type="ARBA" id="ARBA00022634"/>
    </source>
</evidence>
<dbReference type="GO" id="GO:0006303">
    <property type="term" value="P:double-strand break repair via nonhomologous end joining"/>
    <property type="evidence" value="ECO:0007669"/>
    <property type="project" value="TreeGrafter"/>
</dbReference>
<name>A0A830HTL4_9CHLO</name>
<dbReference type="EMBL" id="BNJQ01000023">
    <property type="protein sequence ID" value="GHP09070.1"/>
    <property type="molecule type" value="Genomic_DNA"/>
</dbReference>
<feature type="compositionally biased region" description="Acidic residues" evidence="4">
    <location>
        <begin position="608"/>
        <end position="623"/>
    </location>
</feature>
<evidence type="ECO:0000313" key="6">
    <source>
        <dbReference type="EMBL" id="GHP09070.1"/>
    </source>
</evidence>
<feature type="compositionally biased region" description="Low complexity" evidence="4">
    <location>
        <begin position="150"/>
        <end position="163"/>
    </location>
</feature>
<dbReference type="OrthoDB" id="205514at2759"/>
<keyword evidence="2" id="KW-0235">DNA replication</keyword>
<dbReference type="InterPro" id="IPR037160">
    <property type="entry name" value="DNA_Pol_thumb_sf"/>
</dbReference>
<comment type="caution">
    <text evidence="6">The sequence shown here is derived from an EMBL/GenBank/DDBJ whole genome shotgun (WGS) entry which is preliminary data.</text>
</comment>
<protein>
    <recommendedName>
        <fullName evidence="5">BRCT domain-containing protein</fullName>
    </recommendedName>
</protein>
<dbReference type="InterPro" id="IPR028207">
    <property type="entry name" value="DNA_pol_B_palm_palm"/>
</dbReference>
<feature type="region of interest" description="Disordered" evidence="4">
    <location>
        <begin position="264"/>
        <end position="301"/>
    </location>
</feature>
<feature type="region of interest" description="Disordered" evidence="4">
    <location>
        <begin position="587"/>
        <end position="636"/>
    </location>
</feature>
<dbReference type="InterPro" id="IPR022312">
    <property type="entry name" value="DNA_pol_X"/>
</dbReference>
<dbReference type="Gene3D" id="3.30.210.10">
    <property type="entry name" value="DNA polymerase, thumb domain"/>
    <property type="match status" value="1"/>
</dbReference>
<evidence type="ECO:0000256" key="2">
    <source>
        <dbReference type="ARBA" id="ARBA00022705"/>
    </source>
</evidence>
<evidence type="ECO:0000256" key="4">
    <source>
        <dbReference type="SAM" id="MobiDB-lite"/>
    </source>
</evidence>
<evidence type="ECO:0000313" key="7">
    <source>
        <dbReference type="Proteomes" id="UP000660262"/>
    </source>
</evidence>
<feature type="active site" description="Nucleophile; Schiff-base intermediate with DNA; for 5'-dRP lyase activity" evidence="3">
    <location>
        <position position="387"/>
    </location>
</feature>
<dbReference type="GO" id="GO:0003887">
    <property type="term" value="F:DNA-directed DNA polymerase activity"/>
    <property type="evidence" value="ECO:0007669"/>
    <property type="project" value="InterPro"/>
</dbReference>
<sequence>MFRGVSALFVPHADASCAPPKHNTLGNILAARLKELGGKVAKWPPNPDDVTHVVVLENITTSEVARALDMQKTAPASWTPWKRVVQCAWMQMALRREWQEKSNELPDDSPFAVSPPGAEPAKRNVVRGEVPCTPPKLRRTNQDARRADGGAEAAAAATAGSSTPLPFVRSTGEANQRSPRWGWAGRNDVAEQAASHAAASPTSLALQPYMTASEQLEHEQGLFTPYDRDAAAAAVAFLRSFWEQTGVGVADRFDEAGAGAAEAAAASSSAPTASKFQADDPVTSDSDADDAGNEASGHDTMRWTNPNLFVVQNLNRLKDHMGGDGRGPDAGQFKEKALMRAIGILSRSPYGTEVAVAQRQIKSANEILDKKHGGEHNNGVGRKTAEKVTEILETGTLRRADVFDGSNVSMDGGSAAERARVMDALTGIWGVGPNIANRYFLDGVRDADGLAERLPFLRRTAQQKIGIRHRADLAGPGKRVPRAIADKIRKAAQDSLNEAFPGTACTYLVGSMRRGKVSSGDVDVMVVVDSARGDGTDAPRRDRNLRSALRRVLEGLHDRGYIRRLEEALAADPDVPPDYTLSNSNDGGFGFEGVGRGHEPTAVAPLDGDSEDEDVEEREENPPEYDAVSGAAGAGGSKKEETLYIYRGHDDVQREEPITWMGVAHEPSGGPYFRLDLKVYPRRCVGTALLYFTGSARFNRALRYWARWSPRAELVRAARRLSPSGPGVLRVGLSFTQSATTKTRHVGELHAHLEQPNGFRINDTDLTPIFVPKRVEKEVVDPAAKGRRWGGNELWQCSRTYEWLSEADVFNAMGLPYIPPFLRNM</sequence>
<accession>A0A830HTL4</accession>
<dbReference type="Proteomes" id="UP000660262">
    <property type="component" value="Unassembled WGS sequence"/>
</dbReference>
<dbReference type="InterPro" id="IPR001357">
    <property type="entry name" value="BRCT_dom"/>
</dbReference>
<evidence type="ECO:0000259" key="5">
    <source>
        <dbReference type="PROSITE" id="PS50172"/>
    </source>
</evidence>
<dbReference type="AlphaFoldDB" id="A0A830HTL4"/>
<dbReference type="PROSITE" id="PS50172">
    <property type="entry name" value="BRCT"/>
    <property type="match status" value="1"/>
</dbReference>
<feature type="domain" description="BRCT" evidence="5">
    <location>
        <begin position="1"/>
        <end position="96"/>
    </location>
</feature>
<dbReference type="Gene3D" id="3.40.50.10190">
    <property type="entry name" value="BRCT domain"/>
    <property type="match status" value="1"/>
</dbReference>
<dbReference type="InterPro" id="IPR027421">
    <property type="entry name" value="DNA_pol_lamdba_lyase_dom_sf"/>
</dbReference>
<dbReference type="SMART" id="SM00483">
    <property type="entry name" value="POLXc"/>
    <property type="match status" value="1"/>
</dbReference>
<reference evidence="6" key="1">
    <citation type="submission" date="2020-10" db="EMBL/GenBank/DDBJ databases">
        <title>Unveiling of a novel bifunctional photoreceptor, Dualchrome1, isolated from a cosmopolitan green alga.</title>
        <authorList>
            <person name="Suzuki S."/>
            <person name="Kawachi M."/>
        </authorList>
    </citation>
    <scope>NUCLEOTIDE SEQUENCE</scope>
    <source>
        <strain evidence="6">NIES 2893</strain>
    </source>
</reference>
<dbReference type="InterPro" id="IPR043519">
    <property type="entry name" value="NT_sf"/>
</dbReference>
<evidence type="ECO:0000256" key="3">
    <source>
        <dbReference type="PIRSR" id="PIRSR622312-50"/>
    </source>
</evidence>
<dbReference type="SUPFAM" id="SSF81585">
    <property type="entry name" value="PsbU/PolX domain-like"/>
    <property type="match status" value="1"/>
</dbReference>
<dbReference type="Gene3D" id="1.10.150.20">
    <property type="entry name" value="5' to 3' exonuclease, C-terminal subdomain"/>
    <property type="match status" value="1"/>
</dbReference>
<dbReference type="PANTHER" id="PTHR11276:SF28">
    <property type="entry name" value="DNA POLYMERASE LAMBDA"/>
    <property type="match status" value="1"/>
</dbReference>
<dbReference type="GO" id="GO:0005634">
    <property type="term" value="C:nucleus"/>
    <property type="evidence" value="ECO:0007669"/>
    <property type="project" value="TreeGrafter"/>
</dbReference>
<dbReference type="GO" id="GO:0003677">
    <property type="term" value="F:DNA binding"/>
    <property type="evidence" value="ECO:0007669"/>
    <property type="project" value="InterPro"/>
</dbReference>
<feature type="region of interest" description="Disordered" evidence="4">
    <location>
        <begin position="100"/>
        <end position="182"/>
    </location>
</feature>
<keyword evidence="1" id="KW-0237">DNA synthesis</keyword>
<dbReference type="InterPro" id="IPR036420">
    <property type="entry name" value="BRCT_dom_sf"/>
</dbReference>
<keyword evidence="7" id="KW-1185">Reference proteome</keyword>
<feature type="compositionally biased region" description="Basic and acidic residues" evidence="4">
    <location>
        <begin position="140"/>
        <end position="149"/>
    </location>
</feature>
<dbReference type="Pfam" id="PF14792">
    <property type="entry name" value="DNA_pol_B_palm"/>
    <property type="match status" value="1"/>
</dbReference>